<dbReference type="CDD" id="cd03316">
    <property type="entry name" value="MR_like"/>
    <property type="match status" value="1"/>
</dbReference>
<evidence type="ECO:0000256" key="1">
    <source>
        <dbReference type="ARBA" id="ARBA00023239"/>
    </source>
</evidence>
<dbReference type="PANTHER" id="PTHR48080">
    <property type="entry name" value="D-GALACTONATE DEHYDRATASE-RELATED"/>
    <property type="match status" value="1"/>
</dbReference>
<dbReference type="InterPro" id="IPR036849">
    <property type="entry name" value="Enolase-like_C_sf"/>
</dbReference>
<dbReference type="SUPFAM" id="SSF54826">
    <property type="entry name" value="Enolase N-terminal domain-like"/>
    <property type="match status" value="1"/>
</dbReference>
<comment type="caution">
    <text evidence="3">The sequence shown here is derived from an EMBL/GenBank/DDBJ whole genome shotgun (WGS) entry which is preliminary data.</text>
</comment>
<dbReference type="InterPro" id="IPR018110">
    <property type="entry name" value="Mandel_Rmase/mucon_lact_enz_CS"/>
</dbReference>
<dbReference type="Gene3D" id="3.30.390.10">
    <property type="entry name" value="Enolase-like, N-terminal domain"/>
    <property type="match status" value="1"/>
</dbReference>
<gene>
    <name evidence="3" type="ORF">ABS33_01130</name>
</gene>
<dbReference type="EMBL" id="LIDN01000020">
    <property type="protein sequence ID" value="KRP34319.1"/>
    <property type="molecule type" value="Genomic_DNA"/>
</dbReference>
<dbReference type="Pfam" id="PF02746">
    <property type="entry name" value="MR_MLE_N"/>
    <property type="match status" value="1"/>
</dbReference>
<dbReference type="InterPro" id="IPR029017">
    <property type="entry name" value="Enolase-like_N"/>
</dbReference>
<reference evidence="3 4" key="1">
    <citation type="submission" date="2015-10" db="EMBL/GenBank/DDBJ databases">
        <title>Metagenome-Assembled Genomes uncover a global brackish microbiome.</title>
        <authorList>
            <person name="Hugerth L.W."/>
            <person name="Larsson J."/>
            <person name="Alneberg J."/>
            <person name="Lindh M.V."/>
            <person name="Legrand C."/>
            <person name="Pinhassi J."/>
            <person name="Andersson A.F."/>
        </authorList>
    </citation>
    <scope>NUCLEOTIDE SEQUENCE [LARGE SCALE GENOMIC DNA]</scope>
    <source>
        <strain evidence="3">BACL9 MAG-120924-bin69</strain>
    </source>
</reference>
<dbReference type="GO" id="GO:0016829">
    <property type="term" value="F:lyase activity"/>
    <property type="evidence" value="ECO:0007669"/>
    <property type="project" value="UniProtKB-KW"/>
</dbReference>
<evidence type="ECO:0000259" key="2">
    <source>
        <dbReference type="SMART" id="SM00922"/>
    </source>
</evidence>
<dbReference type="Pfam" id="PF13378">
    <property type="entry name" value="MR_MLE_C"/>
    <property type="match status" value="1"/>
</dbReference>
<evidence type="ECO:0000313" key="4">
    <source>
        <dbReference type="Proteomes" id="UP000051220"/>
    </source>
</evidence>
<dbReference type="GO" id="GO:0009063">
    <property type="term" value="P:amino acid catabolic process"/>
    <property type="evidence" value="ECO:0007669"/>
    <property type="project" value="InterPro"/>
</dbReference>
<organism evidence="3 4">
    <name type="scientific">Verrucomicrobia subdivision 6 bacterium BACL9 MAG-120924-bin69</name>
    <dbReference type="NCBI Taxonomy" id="1655635"/>
    <lineage>
        <taxon>Bacteria</taxon>
        <taxon>Pseudomonadati</taxon>
        <taxon>Verrucomicrobiota</taxon>
        <taxon>Verrucomicrobiia</taxon>
        <taxon>Verrucomicrobiales</taxon>
        <taxon>Verrucomicrobia subdivision 6</taxon>
    </lineage>
</organism>
<dbReference type="SUPFAM" id="SSF51604">
    <property type="entry name" value="Enolase C-terminal domain-like"/>
    <property type="match status" value="1"/>
</dbReference>
<accession>A0A0R2XE24</accession>
<keyword evidence="1" id="KW-0456">Lyase</keyword>
<dbReference type="SMART" id="SM00922">
    <property type="entry name" value="MR_MLE"/>
    <property type="match status" value="1"/>
</dbReference>
<dbReference type="SFLD" id="SFLDS00001">
    <property type="entry name" value="Enolase"/>
    <property type="match status" value="1"/>
</dbReference>
<proteinExistence type="predicted"/>
<dbReference type="InterPro" id="IPR029065">
    <property type="entry name" value="Enolase_C-like"/>
</dbReference>
<dbReference type="PANTHER" id="PTHR48080:SF2">
    <property type="entry name" value="D-GALACTONATE DEHYDRATASE"/>
    <property type="match status" value="1"/>
</dbReference>
<protein>
    <submittedName>
        <fullName evidence="3">Galactonate dehydratase</fullName>
    </submittedName>
</protein>
<dbReference type="AlphaFoldDB" id="A0A0R2XE24"/>
<dbReference type="InterPro" id="IPR013341">
    <property type="entry name" value="Mandelate_racemase_N_dom"/>
</dbReference>
<name>A0A0R2XE24_9BACT</name>
<evidence type="ECO:0000313" key="3">
    <source>
        <dbReference type="EMBL" id="KRP34319.1"/>
    </source>
</evidence>
<dbReference type="PROSITE" id="PS00908">
    <property type="entry name" value="MR_MLE_1"/>
    <property type="match status" value="1"/>
</dbReference>
<dbReference type="InterPro" id="IPR013342">
    <property type="entry name" value="Mandelate_racemase_C"/>
</dbReference>
<dbReference type="SFLD" id="SFLDG00179">
    <property type="entry name" value="mandelate_racemase"/>
    <property type="match status" value="1"/>
</dbReference>
<dbReference type="Proteomes" id="UP000051220">
    <property type="component" value="Unassembled WGS sequence"/>
</dbReference>
<dbReference type="InterPro" id="IPR034593">
    <property type="entry name" value="DgoD-like"/>
</dbReference>
<sequence>MKITNCKTFFVEGIKYNWTLFKIETDAGVHGWGEGTNWPGSPLVEAACQHVGDFITGQDARRIDYLWTKVYRDMNWLGQAGPLLSAISAMDIALWDLKGKAAGMPVYQLLGGQYRSKIQLYANYWFISGGHSPEDYARQAKETAALGFTALKFDPFAHVNYWYGEDLSDNNGLTEKQKRLALDVVDAVAKAVGPEVSIAIETHAFLNGPTAVEMAHRLAKLGFNCMWYEEPALPEFPDAIADIRRRIPLPVCVGERLHSRFMLRGILEKQAADIVMPDITRCGGISEMRKMANLAETYNVPIAPHNPNGPISTIASAHTMATVPNFFRQEFMLKDVPWRDQCLSHPLPIENGFFVLPDRPGLGFDIDESVLAAHPGLRTPPADRAFYI</sequence>
<feature type="domain" description="Mandelate racemase/muconate lactonizing enzyme C-terminal" evidence="2">
    <location>
        <begin position="133"/>
        <end position="250"/>
    </location>
</feature>
<dbReference type="Gene3D" id="3.20.20.120">
    <property type="entry name" value="Enolase-like C-terminal domain"/>
    <property type="match status" value="1"/>
</dbReference>